<organism evidence="2 3">
    <name type="scientific">Clostridium innocuum</name>
    <dbReference type="NCBI Taxonomy" id="1522"/>
    <lineage>
        <taxon>Bacteria</taxon>
        <taxon>Bacillati</taxon>
        <taxon>Bacillota</taxon>
        <taxon>Clostridia</taxon>
        <taxon>Eubacteriales</taxon>
        <taxon>Clostridiaceae</taxon>
        <taxon>Clostridium</taxon>
    </lineage>
</organism>
<protein>
    <recommendedName>
        <fullName evidence="4">DUF3021 family protein</fullName>
    </recommendedName>
</protein>
<dbReference type="AlphaFoldDB" id="A0A099I1R7"/>
<feature type="transmembrane region" description="Helical" evidence="1">
    <location>
        <begin position="40"/>
        <end position="63"/>
    </location>
</feature>
<evidence type="ECO:0000313" key="3">
    <source>
        <dbReference type="Proteomes" id="UP000030008"/>
    </source>
</evidence>
<dbReference type="EMBL" id="JQIF01000104">
    <property type="protein sequence ID" value="KGJ51665.1"/>
    <property type="molecule type" value="Genomic_DNA"/>
</dbReference>
<feature type="transmembrane region" description="Helical" evidence="1">
    <location>
        <begin position="83"/>
        <end position="105"/>
    </location>
</feature>
<reference evidence="2 3" key="1">
    <citation type="submission" date="2014-08" db="EMBL/GenBank/DDBJ databases">
        <title>Clostridium innocuum, an unnegligible vancomycin-resistant pathogen causing extra-intestinal infections.</title>
        <authorList>
            <person name="Feng Y."/>
            <person name="Chiu C.-H."/>
        </authorList>
    </citation>
    <scope>NUCLEOTIDE SEQUENCE [LARGE SCALE GENOMIC DNA]</scope>
    <source>
        <strain evidence="2 3">AN88</strain>
    </source>
</reference>
<dbReference type="Proteomes" id="UP000030008">
    <property type="component" value="Unassembled WGS sequence"/>
</dbReference>
<name>A0A099I1R7_CLOIN</name>
<feature type="transmembrane region" description="Helical" evidence="1">
    <location>
        <begin position="111"/>
        <end position="133"/>
    </location>
</feature>
<evidence type="ECO:0000256" key="1">
    <source>
        <dbReference type="SAM" id="Phobius"/>
    </source>
</evidence>
<proteinExistence type="predicted"/>
<dbReference type="RefSeq" id="WP_044907542.1">
    <property type="nucleotide sequence ID" value="NZ_BAABXQ010000001.1"/>
</dbReference>
<accession>A0A099I1R7</accession>
<keyword evidence="1" id="KW-1133">Transmembrane helix</keyword>
<sequence length="157" mass="18084">MYNYLVKFFRNVTMSFFTAIFVIALAGVTCRDGIMKVSSFYVQGGISFSAVFELLLLSSLLALCNLLLDKPTVFPAMRLTYKIILRIAVVMMLILPFIYVCRWFPVDDHAAWIGFVVCFLLSFSAATLLSVYATRRKDREYQKLLEAYKAKKEERKK</sequence>
<keyword evidence="1" id="KW-0812">Transmembrane</keyword>
<gene>
    <name evidence="2" type="ORF">CIAN88_19430</name>
</gene>
<evidence type="ECO:0000313" key="2">
    <source>
        <dbReference type="EMBL" id="KGJ51665.1"/>
    </source>
</evidence>
<evidence type="ECO:0008006" key="4">
    <source>
        <dbReference type="Google" id="ProtNLM"/>
    </source>
</evidence>
<keyword evidence="1" id="KW-0472">Membrane</keyword>
<comment type="caution">
    <text evidence="2">The sequence shown here is derived from an EMBL/GenBank/DDBJ whole genome shotgun (WGS) entry which is preliminary data.</text>
</comment>